<dbReference type="Pfam" id="PF00149">
    <property type="entry name" value="Metallophos"/>
    <property type="match status" value="1"/>
</dbReference>
<dbReference type="InterPro" id="IPR004843">
    <property type="entry name" value="Calcineurin-like_PHP"/>
</dbReference>
<dbReference type="GO" id="GO:0008758">
    <property type="term" value="F:UDP-2,3-diacylglucosamine hydrolase activity"/>
    <property type="evidence" value="ECO:0007669"/>
    <property type="project" value="TreeGrafter"/>
</dbReference>
<dbReference type="InterPro" id="IPR051158">
    <property type="entry name" value="Metallophosphoesterase_sf"/>
</dbReference>
<name>A0A7S8CA11_9BACI</name>
<dbReference type="RefSeq" id="WP_239673696.1">
    <property type="nucleotide sequence ID" value="NZ_CP049742.1"/>
</dbReference>
<dbReference type="KEGG" id="mcui:G8O30_03960"/>
<reference evidence="2 3" key="1">
    <citation type="submission" date="2019-07" db="EMBL/GenBank/DDBJ databases">
        <title>Genome sequence of 2 isolates from Red Sea Mangroves.</title>
        <authorList>
            <person name="Sefrji F."/>
            <person name="Michoud G."/>
            <person name="Merlino G."/>
            <person name="Daffonchio D."/>
        </authorList>
    </citation>
    <scope>NUCLEOTIDE SEQUENCE [LARGE SCALE GENOMIC DNA]</scope>
    <source>
        <strain evidence="2 3">R1DC41</strain>
    </source>
</reference>
<protein>
    <submittedName>
        <fullName evidence="2">Metallophosphoesterase</fullName>
    </submittedName>
</protein>
<dbReference type="GO" id="GO:0009245">
    <property type="term" value="P:lipid A biosynthetic process"/>
    <property type="evidence" value="ECO:0007669"/>
    <property type="project" value="TreeGrafter"/>
</dbReference>
<dbReference type="SUPFAM" id="SSF56300">
    <property type="entry name" value="Metallo-dependent phosphatases"/>
    <property type="match status" value="1"/>
</dbReference>
<evidence type="ECO:0000313" key="3">
    <source>
        <dbReference type="Proteomes" id="UP000593626"/>
    </source>
</evidence>
<keyword evidence="3" id="KW-1185">Reference proteome</keyword>
<dbReference type="PANTHER" id="PTHR31302:SF25">
    <property type="entry name" value="PHOSPHOESTERASE"/>
    <property type="match status" value="1"/>
</dbReference>
<dbReference type="Gene3D" id="3.60.21.10">
    <property type="match status" value="1"/>
</dbReference>
<dbReference type="CDD" id="cd07385">
    <property type="entry name" value="MPP_YkuE_C"/>
    <property type="match status" value="1"/>
</dbReference>
<dbReference type="GO" id="GO:0016020">
    <property type="term" value="C:membrane"/>
    <property type="evidence" value="ECO:0007669"/>
    <property type="project" value="GOC"/>
</dbReference>
<evidence type="ECO:0000259" key="1">
    <source>
        <dbReference type="Pfam" id="PF00149"/>
    </source>
</evidence>
<dbReference type="EMBL" id="CP049742">
    <property type="protein sequence ID" value="QPC46171.1"/>
    <property type="molecule type" value="Genomic_DNA"/>
</dbReference>
<accession>A0A7S8CA11</accession>
<sequence>MLNKKNLFLLFIPLFLSINAFFALYLFPNNVVLEEVDVQHPSIPTSFNGFKLAQISDLHLGFYDSDSQRVQLLQMIEKSKPDVVVFTGDLFDNPDDPMIPIDTAINFLSSIEAPFGKYAVYGNHDFGVSSNGLYEEIMNQAGFTVLINSSEPLTLLNGDKIFIAGLDDIMLGLPDVNKTVKNIPEDAFSILLAHEPDIADVIATTSISMQLSGHSHGGQVRIPFIKPIITPPKGTKYVNGSYNIEKEDDETLLLYVNRGIGMTRLPIRYFSFPELTLFTLRNASAQ</sequence>
<dbReference type="PANTHER" id="PTHR31302">
    <property type="entry name" value="TRANSMEMBRANE PROTEIN WITH METALLOPHOSPHOESTERASE DOMAIN-RELATED"/>
    <property type="match status" value="1"/>
</dbReference>
<dbReference type="Proteomes" id="UP000593626">
    <property type="component" value="Chromosome"/>
</dbReference>
<dbReference type="InterPro" id="IPR029052">
    <property type="entry name" value="Metallo-depent_PP-like"/>
</dbReference>
<organism evidence="2 3">
    <name type="scientific">Mangrovibacillus cuniculi</name>
    <dbReference type="NCBI Taxonomy" id="2593652"/>
    <lineage>
        <taxon>Bacteria</taxon>
        <taxon>Bacillati</taxon>
        <taxon>Bacillota</taxon>
        <taxon>Bacilli</taxon>
        <taxon>Bacillales</taxon>
        <taxon>Bacillaceae</taxon>
        <taxon>Mangrovibacillus</taxon>
    </lineage>
</organism>
<gene>
    <name evidence="2" type="ORF">G8O30_03960</name>
</gene>
<proteinExistence type="predicted"/>
<evidence type="ECO:0000313" key="2">
    <source>
        <dbReference type="EMBL" id="QPC46171.1"/>
    </source>
</evidence>
<feature type="domain" description="Calcineurin-like phosphoesterase" evidence="1">
    <location>
        <begin position="51"/>
        <end position="217"/>
    </location>
</feature>
<dbReference type="AlphaFoldDB" id="A0A7S8CA11"/>